<dbReference type="Gene3D" id="3.40.50.720">
    <property type="entry name" value="NAD(P)-binding Rossmann-like Domain"/>
    <property type="match status" value="1"/>
</dbReference>
<sequence length="265" mass="29626">MKLLLTGVTGVAGLAIYRRALEDPEVTHITLLTRRPVPDWAVLPPNASSKTTTIIHTDFLSYPTGLAKQLAENDACIWALGRSAVGMTEEEYTATTYTNVMNAARAVKDAGVGEGRPVDKPFRIVYISGEGADPSQKSWQMWANVKVRECLINRRPLLFTAIGQGRTEKDLTEFCNSTPGMKARIYRPGYFFPSKMYPEDRKHQRSATMGRVDNVMTPAIKCLVPSTYTPTEELGTFAVELAKGRWPDKDFYRNADMRKLVTEVK</sequence>
<organism evidence="1 2">
    <name type="scientific">Rhodofomes roseus</name>
    <dbReference type="NCBI Taxonomy" id="34475"/>
    <lineage>
        <taxon>Eukaryota</taxon>
        <taxon>Fungi</taxon>
        <taxon>Dikarya</taxon>
        <taxon>Basidiomycota</taxon>
        <taxon>Agaricomycotina</taxon>
        <taxon>Agaricomycetes</taxon>
        <taxon>Polyporales</taxon>
        <taxon>Rhodofomes</taxon>
    </lineage>
</organism>
<dbReference type="EMBL" id="SEKV01000502">
    <property type="protein sequence ID" value="TFY56466.1"/>
    <property type="molecule type" value="Genomic_DNA"/>
</dbReference>
<dbReference type="InterPro" id="IPR036291">
    <property type="entry name" value="NAD(P)-bd_dom_sf"/>
</dbReference>
<dbReference type="AlphaFoldDB" id="A0A4Y9Y1Y9"/>
<dbReference type="STRING" id="34475.A0A4Y9Y1Y9"/>
<dbReference type="PANTHER" id="PTHR14097">
    <property type="entry name" value="OXIDOREDUCTASE HTATIP2"/>
    <property type="match status" value="1"/>
</dbReference>
<protein>
    <recommendedName>
        <fullName evidence="3">NAD(P)-binding domain-containing protein</fullName>
    </recommendedName>
</protein>
<comment type="caution">
    <text evidence="1">The sequence shown here is derived from an EMBL/GenBank/DDBJ whole genome shotgun (WGS) entry which is preliminary data.</text>
</comment>
<accession>A0A4Y9Y1Y9</accession>
<dbReference type="Proteomes" id="UP000298390">
    <property type="component" value="Unassembled WGS sequence"/>
</dbReference>
<dbReference type="PANTHER" id="PTHR14097:SF8">
    <property type="entry name" value="NAD(P)-BINDING DOMAIN-CONTAINING PROTEIN"/>
    <property type="match status" value="1"/>
</dbReference>
<reference evidence="1 2" key="1">
    <citation type="submission" date="2019-01" db="EMBL/GenBank/DDBJ databases">
        <title>Genome sequencing of the rare red list fungi Fomitopsis rosea.</title>
        <authorList>
            <person name="Buettner E."/>
            <person name="Kellner H."/>
        </authorList>
    </citation>
    <scope>NUCLEOTIDE SEQUENCE [LARGE SCALE GENOMIC DNA]</scope>
    <source>
        <strain evidence="1 2">DSM 105464</strain>
    </source>
</reference>
<evidence type="ECO:0000313" key="2">
    <source>
        <dbReference type="Proteomes" id="UP000298390"/>
    </source>
</evidence>
<proteinExistence type="predicted"/>
<gene>
    <name evidence="1" type="ORF">EVJ58_g7625</name>
</gene>
<evidence type="ECO:0008006" key="3">
    <source>
        <dbReference type="Google" id="ProtNLM"/>
    </source>
</evidence>
<name>A0A4Y9Y1Y9_9APHY</name>
<evidence type="ECO:0000313" key="1">
    <source>
        <dbReference type="EMBL" id="TFY56466.1"/>
    </source>
</evidence>
<dbReference type="SUPFAM" id="SSF51735">
    <property type="entry name" value="NAD(P)-binding Rossmann-fold domains"/>
    <property type="match status" value="1"/>
</dbReference>